<dbReference type="GO" id="GO:0004519">
    <property type="term" value="F:endonuclease activity"/>
    <property type="evidence" value="ECO:0007669"/>
    <property type="project" value="UniProtKB-KW"/>
</dbReference>
<reference evidence="4 5" key="1">
    <citation type="submission" date="2024-02" db="EMBL/GenBank/DDBJ databases">
        <title>Expansion and revision of Xanthobacter and proposal of Roseixanthobacter gen. nov.</title>
        <authorList>
            <person name="Soltysiak M.P.M."/>
            <person name="Jalihal A."/>
            <person name="Ory A."/>
            <person name="Chrisophersen C."/>
            <person name="Lee A.D."/>
            <person name="Boulton J."/>
            <person name="Springer M."/>
        </authorList>
    </citation>
    <scope>NUCLEOTIDE SEQUENCE [LARGE SCALE GENOMIC DNA]</scope>
    <source>
        <strain evidence="4 5">23A</strain>
    </source>
</reference>
<protein>
    <submittedName>
        <fullName evidence="4">Terminase gpA endonuclease subunit</fullName>
    </submittedName>
</protein>
<dbReference type="Pfam" id="PF20454">
    <property type="entry name" value="GpA_nuclease"/>
    <property type="match status" value="1"/>
</dbReference>
<evidence type="ECO:0000313" key="4">
    <source>
        <dbReference type="EMBL" id="MFG1370705.1"/>
    </source>
</evidence>
<feature type="domain" description="Terminase large subunit GpA endonuclease" evidence="3">
    <location>
        <begin position="302"/>
        <end position="584"/>
    </location>
</feature>
<keyword evidence="4" id="KW-0255">Endonuclease</keyword>
<evidence type="ECO:0000259" key="3">
    <source>
        <dbReference type="Pfam" id="PF20454"/>
    </source>
</evidence>
<proteinExistence type="predicted"/>
<feature type="domain" description="Phage terminase large subunit GpA ATPase" evidence="2">
    <location>
        <begin position="48"/>
        <end position="291"/>
    </location>
</feature>
<evidence type="ECO:0000259" key="2">
    <source>
        <dbReference type="Pfam" id="PF05876"/>
    </source>
</evidence>
<feature type="compositionally biased region" description="Pro residues" evidence="1">
    <location>
        <begin position="622"/>
        <end position="633"/>
    </location>
</feature>
<gene>
    <name evidence="4" type="ORF">V5F32_00850</name>
</gene>
<comment type="caution">
    <text evidence="4">The sequence shown here is derived from an EMBL/GenBank/DDBJ whole genome shotgun (WGS) entry which is preliminary data.</text>
</comment>
<accession>A0ABW6ZPP8</accession>
<keyword evidence="5" id="KW-1185">Reference proteome</keyword>
<dbReference type="RefSeq" id="WP_393990793.1">
    <property type="nucleotide sequence ID" value="NZ_JBAFVH010000001.1"/>
</dbReference>
<keyword evidence="4" id="KW-0378">Hydrolase</keyword>
<evidence type="ECO:0000313" key="5">
    <source>
        <dbReference type="Proteomes" id="UP001604002"/>
    </source>
</evidence>
<dbReference type="InterPro" id="IPR046453">
    <property type="entry name" value="GpA_ATPase"/>
</dbReference>
<dbReference type="InterPro" id="IPR046454">
    <property type="entry name" value="GpA_endonuclease"/>
</dbReference>
<dbReference type="EMBL" id="JBAFVH010000001">
    <property type="protein sequence ID" value="MFG1370705.1"/>
    <property type="molecule type" value="Genomic_DNA"/>
</dbReference>
<organism evidence="4 5">
    <name type="scientific">Xanthobacter oligotrophicus</name>
    <dbReference type="NCBI Taxonomy" id="2607286"/>
    <lineage>
        <taxon>Bacteria</taxon>
        <taxon>Pseudomonadati</taxon>
        <taxon>Pseudomonadota</taxon>
        <taxon>Alphaproteobacteria</taxon>
        <taxon>Hyphomicrobiales</taxon>
        <taxon>Xanthobacteraceae</taxon>
        <taxon>Xanthobacter</taxon>
    </lineage>
</organism>
<dbReference type="Pfam" id="PF05876">
    <property type="entry name" value="GpA_ATPase"/>
    <property type="match status" value="1"/>
</dbReference>
<feature type="region of interest" description="Disordered" evidence="1">
    <location>
        <begin position="618"/>
        <end position="650"/>
    </location>
</feature>
<keyword evidence="4" id="KW-0540">Nuclease</keyword>
<evidence type="ECO:0000256" key="1">
    <source>
        <dbReference type="SAM" id="MobiDB-lite"/>
    </source>
</evidence>
<name>A0ABW6ZPP8_9HYPH</name>
<sequence length="650" mass="73003">MTAIALANPERVAAEVQARAFAPPPPIDYERFAVEHIVFSKSDSPDFPGPYNPDLFPFFTEILHALGPDDPCDTVSLKKSAQVGGTVVANIFVLGSLVMDTGDVMYIHPTEDNARRWSKMKLRRMMEETAIVREVFPRNTRDAADSVLYKERRDGRSALLVSGANSPSSLSQVTVPRQVQDDLSKWVVNDGGDPEAQADSRSWAVEFSKKFKIGTPLIVPGCRISKNFEDGSQEHFEVPCPHCGHRQVLEWENLKENIEAGHVEDAHFSCVACGCAIEDHQRRAIVRRGAWVARNPKAKRRHRSFHIWSAYSPLQTLRRIAYAWLKARGDQSSEQTFLNDVIGLEFITHGEAPPWEDVKARAEASGHRLGTIPLGGLVLTMGMDVQGDRIEWQVLAHTRNRSCFVVDVGVIDGFIGDDATCTQIDALIKRKWRNVFGREIGLDRVAIDGNAYTDDVLEWARRHPASIVMMVRGVPKDSAPKLAAVKRERSRTGKIRKYGGRFYNVGTSAFKLRIYHNLLKEDPLDVGHIGHPKGLPDDYFQQLTSERRKEVRRRTGAIDYEWVKDPSLRNEALDTFVYALAAAYRLLGPDAPESVWDRYEAEREAHQAAAQLDLEDIFALGPSPPPPVPPVPPVAMASERAERRNKWKNR</sequence>
<dbReference type="Proteomes" id="UP001604002">
    <property type="component" value="Unassembled WGS sequence"/>
</dbReference>